<dbReference type="InterPro" id="IPR055726">
    <property type="entry name" value="DUF7302"/>
</dbReference>
<accession>A0A841JTJ0</accession>
<protein>
    <submittedName>
        <fullName evidence="1">Uncharacterized protein</fullName>
    </submittedName>
</protein>
<keyword evidence="2" id="KW-1185">Reference proteome</keyword>
<gene>
    <name evidence="1" type="ORF">HNQ77_002678</name>
</gene>
<dbReference type="RefSeq" id="WP_050059698.1">
    <property type="nucleotide sequence ID" value="NZ_JACHEK010000005.1"/>
</dbReference>
<reference evidence="1 2" key="1">
    <citation type="submission" date="2020-08" db="EMBL/GenBank/DDBJ databases">
        <title>Genomic Encyclopedia of Type Strains, Phase IV (KMG-IV): sequencing the most valuable type-strain genomes for metagenomic binning, comparative biology and taxonomic classification.</title>
        <authorList>
            <person name="Goeker M."/>
        </authorList>
    </citation>
    <scope>NUCLEOTIDE SEQUENCE [LARGE SCALE GENOMIC DNA]</scope>
    <source>
        <strain evidence="1 2">DSM 103733</strain>
    </source>
</reference>
<dbReference type="Proteomes" id="UP000538666">
    <property type="component" value="Unassembled WGS sequence"/>
</dbReference>
<dbReference type="EMBL" id="JACHEK010000005">
    <property type="protein sequence ID" value="MBB6144722.1"/>
    <property type="molecule type" value="Genomic_DNA"/>
</dbReference>
<organism evidence="1 2">
    <name type="scientific">Silvibacterium bohemicum</name>
    <dbReference type="NCBI Taxonomy" id="1577686"/>
    <lineage>
        <taxon>Bacteria</taxon>
        <taxon>Pseudomonadati</taxon>
        <taxon>Acidobacteriota</taxon>
        <taxon>Terriglobia</taxon>
        <taxon>Terriglobales</taxon>
        <taxon>Acidobacteriaceae</taxon>
        <taxon>Silvibacterium</taxon>
    </lineage>
</organism>
<dbReference type="AlphaFoldDB" id="A0A841JTJ0"/>
<name>A0A841JTJ0_9BACT</name>
<evidence type="ECO:0000313" key="1">
    <source>
        <dbReference type="EMBL" id="MBB6144722.1"/>
    </source>
</evidence>
<proteinExistence type="predicted"/>
<dbReference type="Pfam" id="PF23976">
    <property type="entry name" value="DUF7302"/>
    <property type="match status" value="1"/>
</dbReference>
<evidence type="ECO:0000313" key="2">
    <source>
        <dbReference type="Proteomes" id="UP000538666"/>
    </source>
</evidence>
<sequence>MKIQITQTFTDPSSASPVFAGHKFEVGDDLGQRLIREGKAVALDVVPQPAKRKREQATR</sequence>
<comment type="caution">
    <text evidence="1">The sequence shown here is derived from an EMBL/GenBank/DDBJ whole genome shotgun (WGS) entry which is preliminary data.</text>
</comment>